<protein>
    <submittedName>
        <fullName evidence="1">Uncharacterized protein</fullName>
    </submittedName>
</protein>
<dbReference type="Proteomes" id="UP000589896">
    <property type="component" value="Unassembled WGS sequence"/>
</dbReference>
<organism evidence="1 2">
    <name type="scientific">Luteimonas deserti</name>
    <dbReference type="NCBI Taxonomy" id="2752306"/>
    <lineage>
        <taxon>Bacteria</taxon>
        <taxon>Pseudomonadati</taxon>
        <taxon>Pseudomonadota</taxon>
        <taxon>Gammaproteobacteria</taxon>
        <taxon>Lysobacterales</taxon>
        <taxon>Lysobacteraceae</taxon>
        <taxon>Luteimonas</taxon>
    </lineage>
</organism>
<dbReference type="AlphaFoldDB" id="A0A7Z0TZ92"/>
<accession>A0A7Z0TZ92</accession>
<proteinExistence type="predicted"/>
<name>A0A7Z0TZ92_9GAMM</name>
<keyword evidence="2" id="KW-1185">Reference proteome</keyword>
<dbReference type="EMBL" id="JACCJZ010000017">
    <property type="protein sequence ID" value="NYZ63202.1"/>
    <property type="molecule type" value="Genomic_DNA"/>
</dbReference>
<evidence type="ECO:0000313" key="2">
    <source>
        <dbReference type="Proteomes" id="UP000589896"/>
    </source>
</evidence>
<sequence>MRATVVGLVTPHLLRVVDLANEAQKGVNVHWHLNDAVARSMADLSDQFNAPALVAAYVEGLENVAAQAPKAKEDYVRVLQEAAGAARRLRRD</sequence>
<evidence type="ECO:0000313" key="1">
    <source>
        <dbReference type="EMBL" id="NYZ63202.1"/>
    </source>
</evidence>
<dbReference type="RefSeq" id="WP_180545412.1">
    <property type="nucleotide sequence ID" value="NZ_JACCJZ010000017.1"/>
</dbReference>
<reference evidence="1 2" key="1">
    <citation type="submission" date="2020-07" db="EMBL/GenBank/DDBJ databases">
        <title>isolation of Luteimonas sp. SJ-16.</title>
        <authorList>
            <person name="Huang X.-X."/>
            <person name="Xu L."/>
            <person name="Sun J.-Q."/>
        </authorList>
    </citation>
    <scope>NUCLEOTIDE SEQUENCE [LARGE SCALE GENOMIC DNA]</scope>
    <source>
        <strain evidence="1 2">SJ-16</strain>
    </source>
</reference>
<comment type="caution">
    <text evidence="1">The sequence shown here is derived from an EMBL/GenBank/DDBJ whole genome shotgun (WGS) entry which is preliminary data.</text>
</comment>
<gene>
    <name evidence="1" type="ORF">H0E82_10560</name>
</gene>